<dbReference type="PRINTS" id="PR00038">
    <property type="entry name" value="HTHLUXR"/>
</dbReference>
<dbReference type="SUPFAM" id="SSF52172">
    <property type="entry name" value="CheY-like"/>
    <property type="match status" value="1"/>
</dbReference>
<comment type="caution">
    <text evidence="8">The sequence shown here is derived from an EMBL/GenBank/DDBJ whole genome shotgun (WGS) entry which is preliminary data.</text>
</comment>
<feature type="modified residue" description="4-aspartylphosphate" evidence="5">
    <location>
        <position position="54"/>
    </location>
</feature>
<dbReference type="InterPro" id="IPR001789">
    <property type="entry name" value="Sig_transdc_resp-reg_receiver"/>
</dbReference>
<keyword evidence="2" id="KW-0805">Transcription regulation</keyword>
<evidence type="ECO:0000313" key="8">
    <source>
        <dbReference type="EMBL" id="MBE1487769.1"/>
    </source>
</evidence>
<dbReference type="SUPFAM" id="SSF46894">
    <property type="entry name" value="C-terminal effector domain of the bipartite response regulators"/>
    <property type="match status" value="1"/>
</dbReference>
<proteinExistence type="predicted"/>
<accession>A0A927R5S5</accession>
<dbReference type="PANTHER" id="PTHR43214">
    <property type="entry name" value="TWO-COMPONENT RESPONSE REGULATOR"/>
    <property type="match status" value="1"/>
</dbReference>
<dbReference type="EMBL" id="JADBEB010000001">
    <property type="protein sequence ID" value="MBE1487769.1"/>
    <property type="molecule type" value="Genomic_DNA"/>
</dbReference>
<dbReference type="CDD" id="cd17535">
    <property type="entry name" value="REC_NarL-like"/>
    <property type="match status" value="1"/>
</dbReference>
<evidence type="ECO:0000256" key="1">
    <source>
        <dbReference type="ARBA" id="ARBA00022553"/>
    </source>
</evidence>
<name>A0A927R5S5_9ACTN</name>
<dbReference type="PROSITE" id="PS50110">
    <property type="entry name" value="RESPONSE_REGULATORY"/>
    <property type="match status" value="1"/>
</dbReference>
<dbReference type="RefSeq" id="WP_192767558.1">
    <property type="nucleotide sequence ID" value="NZ_JADBEB010000001.1"/>
</dbReference>
<evidence type="ECO:0000313" key="9">
    <source>
        <dbReference type="Proteomes" id="UP000649753"/>
    </source>
</evidence>
<dbReference type="Proteomes" id="UP000649753">
    <property type="component" value="Unassembled WGS sequence"/>
</dbReference>
<dbReference type="PANTHER" id="PTHR43214:SF24">
    <property type="entry name" value="TRANSCRIPTIONAL REGULATORY PROTEIN NARL-RELATED"/>
    <property type="match status" value="1"/>
</dbReference>
<dbReference type="InterPro" id="IPR000792">
    <property type="entry name" value="Tscrpt_reg_LuxR_C"/>
</dbReference>
<dbReference type="PROSITE" id="PS00622">
    <property type="entry name" value="HTH_LUXR_1"/>
    <property type="match status" value="1"/>
</dbReference>
<sequence>MIDVLLADDQSLVRTGFRMILENADDMRVVGEAGNGAQAVAIALDLCPDVVLMDVRMPELDGVSATRRICVDGAAPDTRVLILTTFDLDEYVFAAVQAGASGFLLKDTLAPDLLSAIRVVARGDAVVAPSVTRRLLERYASAGSPGAAAAALDSLTGREREVLGLVARGLSNAEIAGRMYISEGTVKTYVSRVLAKLGLRDRVQAVVYAYECGLVRAGSR</sequence>
<feature type="domain" description="Response regulatory" evidence="7">
    <location>
        <begin position="3"/>
        <end position="121"/>
    </location>
</feature>
<organism evidence="8 9">
    <name type="scientific">Plantactinospora soyae</name>
    <dbReference type="NCBI Taxonomy" id="1544732"/>
    <lineage>
        <taxon>Bacteria</taxon>
        <taxon>Bacillati</taxon>
        <taxon>Actinomycetota</taxon>
        <taxon>Actinomycetes</taxon>
        <taxon>Micromonosporales</taxon>
        <taxon>Micromonosporaceae</taxon>
        <taxon>Plantactinospora</taxon>
    </lineage>
</organism>
<feature type="domain" description="HTH luxR-type" evidence="6">
    <location>
        <begin position="148"/>
        <end position="213"/>
    </location>
</feature>
<dbReference type="SMART" id="SM00448">
    <property type="entry name" value="REC"/>
    <property type="match status" value="1"/>
</dbReference>
<dbReference type="AlphaFoldDB" id="A0A927R5S5"/>
<dbReference type="InterPro" id="IPR039420">
    <property type="entry name" value="WalR-like"/>
</dbReference>
<keyword evidence="1 5" id="KW-0597">Phosphoprotein</keyword>
<dbReference type="GO" id="GO:0003677">
    <property type="term" value="F:DNA binding"/>
    <property type="evidence" value="ECO:0007669"/>
    <property type="project" value="UniProtKB-KW"/>
</dbReference>
<dbReference type="Gene3D" id="3.40.50.2300">
    <property type="match status" value="1"/>
</dbReference>
<evidence type="ECO:0000259" key="7">
    <source>
        <dbReference type="PROSITE" id="PS50110"/>
    </source>
</evidence>
<reference evidence="8" key="1">
    <citation type="submission" date="2020-10" db="EMBL/GenBank/DDBJ databases">
        <title>Sequencing the genomes of 1000 actinobacteria strains.</title>
        <authorList>
            <person name="Klenk H.-P."/>
        </authorList>
    </citation>
    <scope>NUCLEOTIDE SEQUENCE</scope>
    <source>
        <strain evidence="8">DSM 46832</strain>
    </source>
</reference>
<dbReference type="InterPro" id="IPR016032">
    <property type="entry name" value="Sig_transdc_resp-reg_C-effctor"/>
</dbReference>
<evidence type="ECO:0000256" key="3">
    <source>
        <dbReference type="ARBA" id="ARBA00023125"/>
    </source>
</evidence>
<dbReference type="GO" id="GO:0006355">
    <property type="term" value="P:regulation of DNA-templated transcription"/>
    <property type="evidence" value="ECO:0007669"/>
    <property type="project" value="InterPro"/>
</dbReference>
<gene>
    <name evidence="8" type="ORF">H4W31_003407</name>
</gene>
<dbReference type="CDD" id="cd06170">
    <property type="entry name" value="LuxR_C_like"/>
    <property type="match status" value="1"/>
</dbReference>
<evidence type="ECO:0000256" key="4">
    <source>
        <dbReference type="ARBA" id="ARBA00023163"/>
    </source>
</evidence>
<dbReference type="InterPro" id="IPR011006">
    <property type="entry name" value="CheY-like_superfamily"/>
</dbReference>
<evidence type="ECO:0000256" key="2">
    <source>
        <dbReference type="ARBA" id="ARBA00023015"/>
    </source>
</evidence>
<dbReference type="Pfam" id="PF00196">
    <property type="entry name" value="GerE"/>
    <property type="match status" value="1"/>
</dbReference>
<dbReference type="Pfam" id="PF00072">
    <property type="entry name" value="Response_reg"/>
    <property type="match status" value="1"/>
</dbReference>
<dbReference type="GO" id="GO:0000160">
    <property type="term" value="P:phosphorelay signal transduction system"/>
    <property type="evidence" value="ECO:0007669"/>
    <property type="project" value="InterPro"/>
</dbReference>
<dbReference type="PROSITE" id="PS50043">
    <property type="entry name" value="HTH_LUXR_2"/>
    <property type="match status" value="1"/>
</dbReference>
<evidence type="ECO:0000259" key="6">
    <source>
        <dbReference type="PROSITE" id="PS50043"/>
    </source>
</evidence>
<keyword evidence="4" id="KW-0804">Transcription</keyword>
<protein>
    <submittedName>
        <fullName evidence="8">DNA-binding NarL/FixJ family response regulator</fullName>
    </submittedName>
</protein>
<keyword evidence="3 8" id="KW-0238">DNA-binding</keyword>
<dbReference type="InterPro" id="IPR058245">
    <property type="entry name" value="NreC/VraR/RcsB-like_REC"/>
</dbReference>
<keyword evidence="9" id="KW-1185">Reference proteome</keyword>
<dbReference type="SMART" id="SM00421">
    <property type="entry name" value="HTH_LUXR"/>
    <property type="match status" value="1"/>
</dbReference>
<evidence type="ECO:0000256" key="5">
    <source>
        <dbReference type="PROSITE-ProRule" id="PRU00169"/>
    </source>
</evidence>